<evidence type="ECO:0000313" key="2">
    <source>
        <dbReference type="EMBL" id="KAF6021485.1"/>
    </source>
</evidence>
<feature type="region of interest" description="Disordered" evidence="1">
    <location>
        <begin position="52"/>
        <end position="78"/>
    </location>
</feature>
<comment type="caution">
    <text evidence="2">The sequence shown here is derived from an EMBL/GenBank/DDBJ whole genome shotgun (WGS) entry which is preliminary data.</text>
</comment>
<organism evidence="2 3">
    <name type="scientific">Bugula neritina</name>
    <name type="common">Brown bryozoan</name>
    <name type="synonym">Sertularia neritina</name>
    <dbReference type="NCBI Taxonomy" id="10212"/>
    <lineage>
        <taxon>Eukaryota</taxon>
        <taxon>Metazoa</taxon>
        <taxon>Spiralia</taxon>
        <taxon>Lophotrochozoa</taxon>
        <taxon>Bryozoa</taxon>
        <taxon>Gymnolaemata</taxon>
        <taxon>Cheilostomatida</taxon>
        <taxon>Flustrina</taxon>
        <taxon>Buguloidea</taxon>
        <taxon>Bugulidae</taxon>
        <taxon>Bugula</taxon>
    </lineage>
</organism>
<reference evidence="2" key="1">
    <citation type="submission" date="2020-06" db="EMBL/GenBank/DDBJ databases">
        <title>Draft genome of Bugula neritina, a colonial animal packing powerful symbionts and potential medicines.</title>
        <authorList>
            <person name="Rayko M."/>
        </authorList>
    </citation>
    <scope>NUCLEOTIDE SEQUENCE [LARGE SCALE GENOMIC DNA]</scope>
    <source>
        <strain evidence="2">Kwan_BN1</strain>
    </source>
</reference>
<name>A0A7J7J636_BUGNE</name>
<sequence>MLGSLKFIWPSVKVEVGCGSGESHEHAPLSPGVPTIYKLVALIYIINSHSTLPREGTSNANQIKHLENSREGVLSPPN</sequence>
<accession>A0A7J7J636</accession>
<feature type="compositionally biased region" description="Polar residues" evidence="1">
    <location>
        <begin position="52"/>
        <end position="62"/>
    </location>
</feature>
<proteinExistence type="predicted"/>
<keyword evidence="3" id="KW-1185">Reference proteome</keyword>
<protein>
    <submittedName>
        <fullName evidence="2">Uncharacterized protein</fullName>
    </submittedName>
</protein>
<dbReference type="EMBL" id="VXIV02003023">
    <property type="protein sequence ID" value="KAF6021485.1"/>
    <property type="molecule type" value="Genomic_DNA"/>
</dbReference>
<evidence type="ECO:0000313" key="3">
    <source>
        <dbReference type="Proteomes" id="UP000593567"/>
    </source>
</evidence>
<dbReference type="Proteomes" id="UP000593567">
    <property type="component" value="Unassembled WGS sequence"/>
</dbReference>
<gene>
    <name evidence="2" type="ORF">EB796_020208</name>
</gene>
<dbReference type="AlphaFoldDB" id="A0A7J7J636"/>
<evidence type="ECO:0000256" key="1">
    <source>
        <dbReference type="SAM" id="MobiDB-lite"/>
    </source>
</evidence>